<keyword evidence="1" id="KW-0812">Transmembrane</keyword>
<proteinExistence type="predicted"/>
<reference evidence="2" key="1">
    <citation type="journal article" date="2022" name="Arch. Microbiol.">
        <title>Thiomicrorhabdus immobilis sp. nov., a mesophilic sulfur-oxidizing bacterium isolated from sediment of a brackish lake in northern Japan.</title>
        <authorList>
            <person name="Kojima H."/>
            <person name="Mochizuki J."/>
            <person name="Kanda M."/>
            <person name="Watanabe T."/>
            <person name="Fukui M."/>
        </authorList>
    </citation>
    <scope>NUCLEOTIDE SEQUENCE</scope>
    <source>
        <strain evidence="2">Am19</strain>
    </source>
</reference>
<dbReference type="Gene3D" id="3.55.40.10">
    <property type="entry name" value="minor pseudopilin epsh domain"/>
    <property type="match status" value="1"/>
</dbReference>
<protein>
    <submittedName>
        <fullName evidence="2">Uncharacterized protein</fullName>
    </submittedName>
</protein>
<accession>A0ABN6CZ75</accession>
<evidence type="ECO:0000256" key="1">
    <source>
        <dbReference type="SAM" id="Phobius"/>
    </source>
</evidence>
<keyword evidence="3" id="KW-1185">Reference proteome</keyword>
<name>A0ABN6CZ75_9GAMM</name>
<sequence length="154" mass="17546">MIELMVVVVIMSVVVSVGILSLGRFSQDLLDNQQAKIESYIKQVSDQAVFGQQMYLIVPDAQGLTTYRFNSREWLEDEQLAIFPWHDGFMVSWELDETFVQQQQLPRPGWVFWPSGEAIAGKIHLKILGTDSSDSTAKTEMTLSWDETLVFAKQ</sequence>
<keyword evidence="1" id="KW-1133">Transmembrane helix</keyword>
<gene>
    <name evidence="2" type="ORF">THMIRHAM_21110</name>
</gene>
<feature type="transmembrane region" description="Helical" evidence="1">
    <location>
        <begin position="6"/>
        <end position="26"/>
    </location>
</feature>
<organism evidence="2 3">
    <name type="scientific">Thiomicrorhabdus immobilis</name>
    <dbReference type="NCBI Taxonomy" id="2791037"/>
    <lineage>
        <taxon>Bacteria</taxon>
        <taxon>Pseudomonadati</taxon>
        <taxon>Pseudomonadota</taxon>
        <taxon>Gammaproteobacteria</taxon>
        <taxon>Thiotrichales</taxon>
        <taxon>Piscirickettsiaceae</taxon>
        <taxon>Thiomicrorhabdus</taxon>
    </lineage>
</organism>
<keyword evidence="1" id="KW-0472">Membrane</keyword>
<dbReference type="Proteomes" id="UP001054820">
    <property type="component" value="Chromosome"/>
</dbReference>
<dbReference type="InterPro" id="IPR045584">
    <property type="entry name" value="Pilin-like"/>
</dbReference>
<evidence type="ECO:0000313" key="2">
    <source>
        <dbReference type="EMBL" id="BCN94326.1"/>
    </source>
</evidence>
<dbReference type="EMBL" id="AP024202">
    <property type="protein sequence ID" value="BCN94326.1"/>
    <property type="molecule type" value="Genomic_DNA"/>
</dbReference>
<evidence type="ECO:0000313" key="3">
    <source>
        <dbReference type="Proteomes" id="UP001054820"/>
    </source>
</evidence>
<dbReference type="SUPFAM" id="SSF54523">
    <property type="entry name" value="Pili subunits"/>
    <property type="match status" value="1"/>
</dbReference>